<accession>A0A182RZ50</accession>
<proteinExistence type="predicted"/>
<dbReference type="VEuPathDB" id="VectorBase:AFUN011581"/>
<dbReference type="AlphaFoldDB" id="A0A182RZ50"/>
<dbReference type="EnsemblMetazoa" id="AFUN011581-RA">
    <property type="protein sequence ID" value="AFUN011581-PA"/>
    <property type="gene ID" value="AFUN011581"/>
</dbReference>
<reference evidence="2" key="1">
    <citation type="submission" date="2020-05" db="UniProtKB">
        <authorList>
            <consortium name="EnsemblMetazoa"/>
        </authorList>
    </citation>
    <scope>IDENTIFICATION</scope>
    <source>
        <strain evidence="2">FUMOZ</strain>
    </source>
</reference>
<protein>
    <submittedName>
        <fullName evidence="2">Uncharacterized protein</fullName>
    </submittedName>
</protein>
<sequence length="78" mass="8728">MSNVLVGHETKLFHSCSNRYTLANHIYIERFKKKERYTTGGGPVVHVINGAGPHGRTGFKSHPDRPPVARTSLKAMRN</sequence>
<evidence type="ECO:0000256" key="1">
    <source>
        <dbReference type="SAM" id="MobiDB-lite"/>
    </source>
</evidence>
<evidence type="ECO:0000313" key="2">
    <source>
        <dbReference type="EnsemblMetazoa" id="AFUN011581-PA"/>
    </source>
</evidence>
<feature type="region of interest" description="Disordered" evidence="1">
    <location>
        <begin position="49"/>
        <end position="78"/>
    </location>
</feature>
<organism evidence="2">
    <name type="scientific">Anopheles funestus</name>
    <name type="common">African malaria mosquito</name>
    <dbReference type="NCBI Taxonomy" id="62324"/>
    <lineage>
        <taxon>Eukaryota</taxon>
        <taxon>Metazoa</taxon>
        <taxon>Ecdysozoa</taxon>
        <taxon>Arthropoda</taxon>
        <taxon>Hexapoda</taxon>
        <taxon>Insecta</taxon>
        <taxon>Pterygota</taxon>
        <taxon>Neoptera</taxon>
        <taxon>Endopterygota</taxon>
        <taxon>Diptera</taxon>
        <taxon>Nematocera</taxon>
        <taxon>Culicoidea</taxon>
        <taxon>Culicidae</taxon>
        <taxon>Anophelinae</taxon>
        <taxon>Anopheles</taxon>
    </lineage>
</organism>
<name>A0A182RZ50_ANOFN</name>